<dbReference type="InterPro" id="IPR050709">
    <property type="entry name" value="Biotin_Carboxyl_Carrier/Decarb"/>
</dbReference>
<keyword evidence="1" id="KW-0092">Biotin</keyword>
<keyword evidence="4" id="KW-1185">Reference proteome</keyword>
<dbReference type="EC" id="4.1.1.70" evidence="3"/>
<dbReference type="AlphaFoldDB" id="A0A379MNT4"/>
<name>A0A379MNT4_9BACT</name>
<dbReference type="CDD" id="cd06850">
    <property type="entry name" value="biotinyl_domain"/>
    <property type="match status" value="1"/>
</dbReference>
<accession>A0A379MNT4</accession>
<dbReference type="Gene3D" id="2.40.50.100">
    <property type="match status" value="1"/>
</dbReference>
<gene>
    <name evidence="3" type="primary">gcdC_2</name>
    <name evidence="3" type="ORF">NCTC11190_00462</name>
</gene>
<reference evidence="3 4" key="1">
    <citation type="submission" date="2018-06" db="EMBL/GenBank/DDBJ databases">
        <authorList>
            <consortium name="Pathogen Informatics"/>
            <person name="Doyle S."/>
        </authorList>
    </citation>
    <scope>NUCLEOTIDE SEQUENCE [LARGE SCALE GENOMIC DNA]</scope>
    <source>
        <strain evidence="3 4">NCTC11190</strain>
    </source>
</reference>
<dbReference type="OrthoDB" id="9807469at2"/>
<feature type="domain" description="Lipoyl-binding" evidence="2">
    <location>
        <begin position="99"/>
        <end position="176"/>
    </location>
</feature>
<evidence type="ECO:0000313" key="4">
    <source>
        <dbReference type="Proteomes" id="UP000255233"/>
    </source>
</evidence>
<protein>
    <submittedName>
        <fullName evidence="3">Glutaconyl-CoA decarboxylase subunit gamma</fullName>
        <ecNumber evidence="3">4.1.1.70</ecNumber>
    </submittedName>
</protein>
<dbReference type="PROSITE" id="PS50968">
    <property type="entry name" value="BIOTINYL_LIPOYL"/>
    <property type="match status" value="1"/>
</dbReference>
<proteinExistence type="predicted"/>
<dbReference type="GO" id="GO:0016829">
    <property type="term" value="F:lyase activity"/>
    <property type="evidence" value="ECO:0007669"/>
    <property type="project" value="UniProtKB-KW"/>
</dbReference>
<dbReference type="EMBL" id="UGVL01000001">
    <property type="protein sequence ID" value="SUE33258.1"/>
    <property type="molecule type" value="Genomic_DNA"/>
</dbReference>
<dbReference type="PANTHER" id="PTHR45266:SF3">
    <property type="entry name" value="OXALOACETATE DECARBOXYLASE ALPHA CHAIN"/>
    <property type="match status" value="1"/>
</dbReference>
<evidence type="ECO:0000259" key="2">
    <source>
        <dbReference type="PROSITE" id="PS50968"/>
    </source>
</evidence>
<keyword evidence="3" id="KW-0456">Lyase</keyword>
<dbReference type="InterPro" id="IPR000089">
    <property type="entry name" value="Biotin_lipoyl"/>
</dbReference>
<dbReference type="STRING" id="880526.GCA_000427365_00983"/>
<dbReference type="FunFam" id="2.40.50.100:FF:000003">
    <property type="entry name" value="Acetyl-CoA carboxylase biotin carboxyl carrier protein"/>
    <property type="match status" value="1"/>
</dbReference>
<dbReference type="RefSeq" id="WP_027290734.1">
    <property type="nucleotide sequence ID" value="NZ_CALVFX010000003.1"/>
</dbReference>
<organism evidence="3 4">
    <name type="scientific">Rikenella microfusus</name>
    <dbReference type="NCBI Taxonomy" id="28139"/>
    <lineage>
        <taxon>Bacteria</taxon>
        <taxon>Pseudomonadati</taxon>
        <taxon>Bacteroidota</taxon>
        <taxon>Bacteroidia</taxon>
        <taxon>Bacteroidales</taxon>
        <taxon>Rikenellaceae</taxon>
        <taxon>Rikenella</taxon>
    </lineage>
</organism>
<dbReference type="Pfam" id="PF00364">
    <property type="entry name" value="Biotin_lipoyl"/>
    <property type="match status" value="1"/>
</dbReference>
<evidence type="ECO:0000256" key="1">
    <source>
        <dbReference type="ARBA" id="ARBA00023267"/>
    </source>
</evidence>
<evidence type="ECO:0000313" key="3">
    <source>
        <dbReference type="EMBL" id="SUE33258.1"/>
    </source>
</evidence>
<sequence length="179" mass="19834">MTTKKPSNTTKLISLNTDTNAEYEFLVKNNYEYRYRRGLIRIDLVQEADGVNVLSCNGLRYPYEITQQSANTYSITLNGVSYNFSVETPFSLTRKRMLAAKAGLSKKEVIKAPMPGKILDVFVSEGQTVGSGESLLVLEAMKMQNTISTHMKGTVTKVTVVPGKTVGKDDVLIEIKAEK</sequence>
<dbReference type="InterPro" id="IPR011053">
    <property type="entry name" value="Single_hybrid_motif"/>
</dbReference>
<dbReference type="PANTHER" id="PTHR45266">
    <property type="entry name" value="OXALOACETATE DECARBOXYLASE ALPHA CHAIN"/>
    <property type="match status" value="1"/>
</dbReference>
<dbReference type="SUPFAM" id="SSF51230">
    <property type="entry name" value="Single hybrid motif"/>
    <property type="match status" value="1"/>
</dbReference>
<dbReference type="Proteomes" id="UP000255233">
    <property type="component" value="Unassembled WGS sequence"/>
</dbReference>